<sequence>MSYSYFADLPRLEDIEPTAHTDVLVANPRVDQGRIRVAVDAVFDAHPALGAVFEPWFDSWTSRPGGGWSWGVEPPGGAVAEVVGRHQASFDMRTGRLFAVSLIPGTPDRLVLTASRLCMDGASWRTVVDNLVTEYDGGVLAPEDELSARTSAPA</sequence>
<dbReference type="RefSeq" id="WP_211698133.1">
    <property type="nucleotide sequence ID" value="NZ_CP046600.1"/>
</dbReference>
<proteinExistence type="predicted"/>
<dbReference type="Gene3D" id="3.30.559.10">
    <property type="entry name" value="Chloramphenicol acetyltransferase-like domain"/>
    <property type="match status" value="1"/>
</dbReference>
<dbReference type="Proteomes" id="UP000682202">
    <property type="component" value="Chromosome"/>
</dbReference>
<dbReference type="InterPro" id="IPR023213">
    <property type="entry name" value="CAT-like_dom_sf"/>
</dbReference>
<dbReference type="AlphaFoldDB" id="A0A975JVR0"/>
<protein>
    <submittedName>
        <fullName evidence="1">Uncharacterized protein</fullName>
    </submittedName>
</protein>
<evidence type="ECO:0000313" key="2">
    <source>
        <dbReference type="Proteomes" id="UP000682202"/>
    </source>
</evidence>
<keyword evidence="2" id="KW-1185">Reference proteome</keyword>
<dbReference type="KEGG" id="mspg:F6B93_05175"/>
<gene>
    <name evidence="1" type="ORF">F6B93_05175</name>
</gene>
<organism evidence="1 2">
    <name type="scientific">Mycobacterium spongiae</name>
    <dbReference type="NCBI Taxonomy" id="886343"/>
    <lineage>
        <taxon>Bacteria</taxon>
        <taxon>Bacillati</taxon>
        <taxon>Actinomycetota</taxon>
        <taxon>Actinomycetes</taxon>
        <taxon>Mycobacteriales</taxon>
        <taxon>Mycobacteriaceae</taxon>
        <taxon>Mycobacterium</taxon>
    </lineage>
</organism>
<dbReference type="SUPFAM" id="SSF52777">
    <property type="entry name" value="CoA-dependent acyltransferases"/>
    <property type="match status" value="1"/>
</dbReference>
<reference evidence="1" key="1">
    <citation type="submission" date="2019-12" db="EMBL/GenBank/DDBJ databases">
        <title>Mycobacterium spongiae sp. nov.</title>
        <authorList>
            <person name="Stinear T."/>
        </authorList>
    </citation>
    <scope>NUCLEOTIDE SEQUENCE</scope>
    <source>
        <strain evidence="1">FSD4b-SM</strain>
    </source>
</reference>
<evidence type="ECO:0000313" key="1">
    <source>
        <dbReference type="EMBL" id="QUR66561.1"/>
    </source>
</evidence>
<name>A0A975JVR0_9MYCO</name>
<accession>A0A975JVR0</accession>
<dbReference type="EMBL" id="CP046600">
    <property type="protein sequence ID" value="QUR66561.1"/>
    <property type="molecule type" value="Genomic_DNA"/>
</dbReference>